<feature type="active site" description="Proton acceptor" evidence="8">
    <location>
        <position position="348"/>
    </location>
</feature>
<dbReference type="InterPro" id="IPR013785">
    <property type="entry name" value="Aldolase_TIM"/>
</dbReference>
<comment type="similarity">
    <text evidence="5">Belongs to the FMN-dependent alpha-hydroxy acid dehydrogenase family.</text>
</comment>
<keyword evidence="4 11" id="KW-0560">Oxidoreductase</keyword>
<feature type="binding site" evidence="9">
    <location>
        <position position="348"/>
    </location>
    <ligand>
        <name>glyoxylate</name>
        <dbReference type="ChEBI" id="CHEBI:36655"/>
    </ligand>
</feature>
<dbReference type="InterPro" id="IPR008259">
    <property type="entry name" value="FMN_hydac_DH_AS"/>
</dbReference>
<protein>
    <recommendedName>
        <fullName evidence="7">Putative L-lactate dehydrogenase</fullName>
    </recommendedName>
</protein>
<comment type="cofactor">
    <cofactor evidence="1">
        <name>FMN</name>
        <dbReference type="ChEBI" id="CHEBI:58210"/>
    </cofactor>
</comment>
<dbReference type="SUPFAM" id="SSF51395">
    <property type="entry name" value="FMN-linked oxidoreductases"/>
    <property type="match status" value="1"/>
</dbReference>
<dbReference type="CDD" id="cd02809">
    <property type="entry name" value="alpha_hydroxyacid_oxid_FMN"/>
    <property type="match status" value="1"/>
</dbReference>
<evidence type="ECO:0000256" key="2">
    <source>
        <dbReference type="ARBA" id="ARBA00022630"/>
    </source>
</evidence>
<proteinExistence type="inferred from homology"/>
<dbReference type="InterPro" id="IPR000262">
    <property type="entry name" value="FMN-dep_DH"/>
</dbReference>
<keyword evidence="3 9" id="KW-0288">FMN</keyword>
<dbReference type="GO" id="GO:0010181">
    <property type="term" value="F:FMN binding"/>
    <property type="evidence" value="ECO:0007669"/>
    <property type="project" value="InterPro"/>
</dbReference>
<dbReference type="PANTHER" id="PTHR10578:SF107">
    <property type="entry name" value="2-HYDROXYACID OXIDASE 1"/>
    <property type="match status" value="1"/>
</dbReference>
<evidence type="ECO:0000256" key="9">
    <source>
        <dbReference type="PIRSR" id="PIRSR000138-2"/>
    </source>
</evidence>
<evidence type="ECO:0000256" key="5">
    <source>
        <dbReference type="ARBA" id="ARBA00024042"/>
    </source>
</evidence>
<feature type="binding site" evidence="9">
    <location>
        <position position="206"/>
    </location>
    <ligand>
        <name>FMN</name>
        <dbReference type="ChEBI" id="CHEBI:58210"/>
    </ligand>
</feature>
<dbReference type="GO" id="GO:0016491">
    <property type="term" value="F:oxidoreductase activity"/>
    <property type="evidence" value="ECO:0007669"/>
    <property type="project" value="UniProtKB-KW"/>
</dbReference>
<feature type="binding site" evidence="9">
    <location>
        <position position="351"/>
    </location>
    <ligand>
        <name>glyoxylate</name>
        <dbReference type="ChEBI" id="CHEBI:36655"/>
    </ligand>
</feature>
<feature type="binding site" evidence="9">
    <location>
        <position position="234"/>
    </location>
    <ligand>
        <name>FMN</name>
        <dbReference type="ChEBI" id="CHEBI:58210"/>
    </ligand>
</feature>
<reference evidence="11 12" key="1">
    <citation type="submission" date="2017-10" db="EMBL/GenBank/DDBJ databases">
        <authorList>
            <consortium name="Urmite Genomes"/>
        </authorList>
    </citation>
    <scope>NUCLEOTIDE SEQUENCE [LARGE SCALE GENOMIC DNA]</scope>
    <source>
        <strain evidence="11 12">FB-527</strain>
    </source>
</reference>
<gene>
    <name evidence="11" type="primary">lldD</name>
    <name evidence="11" type="ORF">MSIMFB_02932</name>
</gene>
<feature type="binding site" evidence="9">
    <location>
        <position position="346"/>
    </location>
    <ligand>
        <name>FMN</name>
        <dbReference type="ChEBI" id="CHEBI:58210"/>
    </ligand>
</feature>
<evidence type="ECO:0000256" key="1">
    <source>
        <dbReference type="ARBA" id="ARBA00001917"/>
    </source>
</evidence>
<dbReference type="PIRSF" id="PIRSF000138">
    <property type="entry name" value="Al-hdrx_acd_dh"/>
    <property type="match status" value="1"/>
</dbReference>
<evidence type="ECO:0000313" key="11">
    <source>
        <dbReference type="EMBL" id="SOJ55446.1"/>
    </source>
</evidence>
<feature type="binding site" evidence="9">
    <location>
        <begin position="402"/>
        <end position="403"/>
    </location>
    <ligand>
        <name>FMN</name>
        <dbReference type="ChEBI" id="CHEBI:58210"/>
    </ligand>
</feature>
<comment type="caution">
    <text evidence="11">The sequence shown here is derived from an EMBL/GenBank/DDBJ whole genome shotgun (WGS) entry which is preliminary data.</text>
</comment>
<dbReference type="FunFam" id="3.20.20.70:FF:000261">
    <property type="entry name" value="L-lactate dehydrogenase (Cytochrome)"/>
    <property type="match status" value="1"/>
</dbReference>
<dbReference type="Pfam" id="PF01070">
    <property type="entry name" value="FMN_dh"/>
    <property type="match status" value="1"/>
</dbReference>
<feature type="binding site" evidence="9">
    <location>
        <position position="184"/>
    </location>
    <ligand>
        <name>FMN</name>
        <dbReference type="ChEBI" id="CHEBI:58210"/>
    </ligand>
</feature>
<evidence type="ECO:0000259" key="10">
    <source>
        <dbReference type="PROSITE" id="PS51349"/>
    </source>
</evidence>
<organism evidence="11 12">
    <name type="scientific">Mycobacterium simulans</name>
    <dbReference type="NCBI Taxonomy" id="627089"/>
    <lineage>
        <taxon>Bacteria</taxon>
        <taxon>Bacillati</taxon>
        <taxon>Actinomycetota</taxon>
        <taxon>Actinomycetes</taxon>
        <taxon>Mycobacteriales</taxon>
        <taxon>Mycobacteriaceae</taxon>
        <taxon>Mycobacterium</taxon>
    </lineage>
</organism>
<feature type="binding site" evidence="9">
    <location>
        <position position="102"/>
    </location>
    <ligand>
        <name>glyoxylate</name>
        <dbReference type="ChEBI" id="CHEBI:36655"/>
    </ligand>
</feature>
<feature type="binding site" evidence="9">
    <location>
        <position position="243"/>
    </location>
    <ligand>
        <name>glyoxylate</name>
        <dbReference type="ChEBI" id="CHEBI:36655"/>
    </ligand>
</feature>
<feature type="binding site" evidence="9">
    <location>
        <begin position="155"/>
        <end position="157"/>
    </location>
    <ligand>
        <name>FMN</name>
        <dbReference type="ChEBI" id="CHEBI:58210"/>
    </ligand>
</feature>
<dbReference type="EMBL" id="OCTY01000002">
    <property type="protein sequence ID" value="SOJ55446.1"/>
    <property type="molecule type" value="Genomic_DNA"/>
</dbReference>
<dbReference type="InterPro" id="IPR037396">
    <property type="entry name" value="FMN_HAD"/>
</dbReference>
<dbReference type="Proteomes" id="UP000554965">
    <property type="component" value="Unassembled WGS sequence"/>
</dbReference>
<comment type="catalytic activity">
    <reaction evidence="6">
        <text>(S)-lactate + A = pyruvate + AH2</text>
        <dbReference type="Rhea" id="RHEA:45816"/>
        <dbReference type="ChEBI" id="CHEBI:13193"/>
        <dbReference type="ChEBI" id="CHEBI:15361"/>
        <dbReference type="ChEBI" id="CHEBI:16651"/>
        <dbReference type="ChEBI" id="CHEBI:17499"/>
    </reaction>
</comment>
<evidence type="ECO:0000256" key="3">
    <source>
        <dbReference type="ARBA" id="ARBA00022643"/>
    </source>
</evidence>
<evidence type="ECO:0000256" key="4">
    <source>
        <dbReference type="ARBA" id="ARBA00023002"/>
    </source>
</evidence>
<keyword evidence="12" id="KW-1185">Reference proteome</keyword>
<dbReference type="PROSITE" id="PS00557">
    <property type="entry name" value="FMN_HYDROXY_ACID_DH_1"/>
    <property type="match status" value="1"/>
</dbReference>
<evidence type="ECO:0000256" key="7">
    <source>
        <dbReference type="ARBA" id="ARBA00071405"/>
    </source>
</evidence>
<keyword evidence="2 9" id="KW-0285">Flavoprotein</keyword>
<evidence type="ECO:0000256" key="6">
    <source>
        <dbReference type="ARBA" id="ARBA00050153"/>
    </source>
</evidence>
<dbReference type="InterPro" id="IPR012133">
    <property type="entry name" value="Alpha-hydoxy_acid_DH_FMN"/>
</dbReference>
<sequence length="460" mass="50588">MTAFSSGAQLVDNIAIDRRLRVDKALQIEWIACRFHQTTVAHWLDELVAIKRRVPKIRDLAPLIQFKRPQFDRTKRRLDAALTIEDLRRVAKRRTPKAAFDYADGAAEDELSIARARQAFRDIEFHPTILRNVTNVTAGWNVLGQPVVLPFGIAPTGFTRLMHTEGEIAGARAAAAAGIPFSLSTLGTCSIEDVVTAVPQGRKWFQLYMWRDRDRSMALVGRAAGAGFDTMMVTVDVPVAGARLRDVRNGMSIPPALTLRTVLDALPHPHWWFDLLTTEPLAFASLDRWSGTVAEYLNTMFDPSVTFDDLAWIKSQWPGKLVVKGIQTVEDARAVVDRGVDGIVLSNHGGRQLDRAPVPFHLLPTVARELGKDTEILLDTGILSGADIVAGIALGARCTLIGRAYLYGLMAGGEAGVQRAIEILASGVTRTMALLGVTCLEELSPKHVTQLRSLRPLPRE</sequence>
<feature type="binding site" evidence="9">
    <location>
        <position position="324"/>
    </location>
    <ligand>
        <name>FMN</name>
        <dbReference type="ChEBI" id="CHEBI:58210"/>
    </ligand>
</feature>
<dbReference type="PANTHER" id="PTHR10578">
    <property type="entry name" value="S -2-HYDROXY-ACID OXIDASE-RELATED"/>
    <property type="match status" value="1"/>
</dbReference>
<dbReference type="AlphaFoldDB" id="A0A7Z7ILH5"/>
<dbReference type="Gene3D" id="3.20.20.70">
    <property type="entry name" value="Aldolase class I"/>
    <property type="match status" value="1"/>
</dbReference>
<name>A0A7Z7ILH5_9MYCO</name>
<evidence type="ECO:0000313" key="12">
    <source>
        <dbReference type="Proteomes" id="UP000554965"/>
    </source>
</evidence>
<evidence type="ECO:0000256" key="8">
    <source>
        <dbReference type="PIRSR" id="PIRSR000138-1"/>
    </source>
</evidence>
<feature type="binding site" evidence="9">
    <location>
        <position position="208"/>
    </location>
    <ligand>
        <name>glyoxylate</name>
        <dbReference type="ChEBI" id="CHEBI:36655"/>
    </ligand>
</feature>
<feature type="domain" description="FMN hydroxy acid dehydrogenase" evidence="10">
    <location>
        <begin position="76"/>
        <end position="453"/>
    </location>
</feature>
<accession>A0A7Z7ILH5</accession>
<dbReference type="PROSITE" id="PS51349">
    <property type="entry name" value="FMN_HYDROXY_ACID_DH_2"/>
    <property type="match status" value="1"/>
</dbReference>